<accession>A0A8H3TZU9</accession>
<evidence type="ECO:0000313" key="2">
    <source>
        <dbReference type="Proteomes" id="UP000620104"/>
    </source>
</evidence>
<name>A0A8H3TZU9_9TREE</name>
<proteinExistence type="predicted"/>
<dbReference type="AlphaFoldDB" id="A0A8H3TZU9"/>
<dbReference type="EMBL" id="BLZA01000049">
    <property type="protein sequence ID" value="GHJ89838.1"/>
    <property type="molecule type" value="Genomic_DNA"/>
</dbReference>
<reference evidence="1" key="1">
    <citation type="submission" date="2020-07" db="EMBL/GenBank/DDBJ databases">
        <title>Draft Genome Sequence of a Deep-Sea Yeast, Naganishia (Cryptococcus) liquefaciens strain N6.</title>
        <authorList>
            <person name="Han Y.W."/>
            <person name="Kajitani R."/>
            <person name="Morimoto H."/>
            <person name="Parhat M."/>
            <person name="Tsubouchi H."/>
            <person name="Bakenova O."/>
            <person name="Ogata M."/>
            <person name="Argunhan B."/>
            <person name="Aoki R."/>
            <person name="Kajiwara S."/>
            <person name="Itoh T."/>
            <person name="Iwasaki H."/>
        </authorList>
    </citation>
    <scope>NUCLEOTIDE SEQUENCE</scope>
    <source>
        <strain evidence="1">N6</strain>
    </source>
</reference>
<comment type="caution">
    <text evidence="1">The sequence shown here is derived from an EMBL/GenBank/DDBJ whole genome shotgun (WGS) entry which is preliminary data.</text>
</comment>
<organism evidence="1 2">
    <name type="scientific">Naganishia liquefaciens</name>
    <dbReference type="NCBI Taxonomy" id="104408"/>
    <lineage>
        <taxon>Eukaryota</taxon>
        <taxon>Fungi</taxon>
        <taxon>Dikarya</taxon>
        <taxon>Basidiomycota</taxon>
        <taxon>Agaricomycotina</taxon>
        <taxon>Tremellomycetes</taxon>
        <taxon>Filobasidiales</taxon>
        <taxon>Filobasidiaceae</taxon>
        <taxon>Naganishia</taxon>
    </lineage>
</organism>
<dbReference type="OrthoDB" id="2583781at2759"/>
<gene>
    <name evidence="1" type="ORF">NliqN6_6240</name>
</gene>
<sequence length="176" mass="19547">MRLFSRVKDAPAPTASAINHYERHPSDGRKAPNLDRQRLLAATIGNPRKFWEEALAARYDLDTIQMCARPVQQDVGTSTLIALKGGHWTKEEIALQNAISQCRRDLDAGIGSAKECLDQGQVSGHAGLNDQIRDASIHWRELIKAWQAYRTRQGRTWVSRVLPQVGDAAGKVLGLI</sequence>
<protein>
    <submittedName>
        <fullName evidence="1">Uncharacterized protein</fullName>
    </submittedName>
</protein>
<evidence type="ECO:0000313" key="1">
    <source>
        <dbReference type="EMBL" id="GHJ89838.1"/>
    </source>
</evidence>
<keyword evidence="2" id="KW-1185">Reference proteome</keyword>
<dbReference type="Proteomes" id="UP000620104">
    <property type="component" value="Unassembled WGS sequence"/>
</dbReference>